<evidence type="ECO:0000313" key="4">
    <source>
        <dbReference type="Proteomes" id="UP000241818"/>
    </source>
</evidence>
<name>A0A2T3B8Y2_AMORE</name>
<sequence>MATRTLETVCSFTRRNVHLFRDDGRIIGGTFQNGSITNDNFYFMCSIFLQFDDPSSQWAIFTLGENGQTGNRIQRSNQQLQEGFYIILRDKSGGTVSTSRLSNQEKHFRDSLRERDEGCVITGYKMVEFTGLHAAHIFPVARQAMWNSNSYTTWISDTSPATAISSNKIYSPQNGLLLQASIHGLFDTYRVAINPHDNYKVTCFIRDETMLNLDGRFLANSATHPSNSNHRISDEALLWHFEQAVLKNVRAAGEQWPDWEYDLGERGDIITEISQGPNPEERMELELFTRLASHEVSIASCFLYPANRLINYLVIVISCFLFY</sequence>
<dbReference type="OrthoDB" id="3433692at2759"/>
<feature type="domain" description="DUF7881" evidence="2">
    <location>
        <begin position="15"/>
        <end position="92"/>
    </location>
</feature>
<dbReference type="InterPro" id="IPR057203">
    <property type="entry name" value="DUF7881"/>
</dbReference>
<dbReference type="Pfam" id="PF13391">
    <property type="entry name" value="HNH_2"/>
    <property type="match status" value="1"/>
</dbReference>
<feature type="domain" description="HNH nuclease" evidence="1">
    <location>
        <begin position="119"/>
        <end position="194"/>
    </location>
</feature>
<proteinExistence type="predicted"/>
<evidence type="ECO:0000313" key="3">
    <source>
        <dbReference type="EMBL" id="PSS23292.1"/>
    </source>
</evidence>
<dbReference type="RefSeq" id="XP_024723338.1">
    <property type="nucleotide sequence ID" value="XM_024864535.1"/>
</dbReference>
<reference evidence="3 4" key="1">
    <citation type="journal article" date="2018" name="New Phytol.">
        <title>Comparative genomics and transcriptomics depict ericoid mycorrhizal fungi as versatile saprotrophs and plant mutualists.</title>
        <authorList>
            <person name="Martino E."/>
            <person name="Morin E."/>
            <person name="Grelet G.A."/>
            <person name="Kuo A."/>
            <person name="Kohler A."/>
            <person name="Daghino S."/>
            <person name="Barry K.W."/>
            <person name="Cichocki N."/>
            <person name="Clum A."/>
            <person name="Dockter R.B."/>
            <person name="Hainaut M."/>
            <person name="Kuo R.C."/>
            <person name="LaButti K."/>
            <person name="Lindahl B.D."/>
            <person name="Lindquist E.A."/>
            <person name="Lipzen A."/>
            <person name="Khouja H.R."/>
            <person name="Magnuson J."/>
            <person name="Murat C."/>
            <person name="Ohm R.A."/>
            <person name="Singer S.W."/>
            <person name="Spatafora J.W."/>
            <person name="Wang M."/>
            <person name="Veneault-Fourrey C."/>
            <person name="Henrissat B."/>
            <person name="Grigoriev I.V."/>
            <person name="Martin F.M."/>
            <person name="Perotto S."/>
        </authorList>
    </citation>
    <scope>NUCLEOTIDE SEQUENCE [LARGE SCALE GENOMIC DNA]</scope>
    <source>
        <strain evidence="3 4">ATCC 22711</strain>
    </source>
</reference>
<protein>
    <submittedName>
        <fullName evidence="3">Uncharacterized protein</fullName>
    </submittedName>
</protein>
<organism evidence="3 4">
    <name type="scientific">Amorphotheca resinae ATCC 22711</name>
    <dbReference type="NCBI Taxonomy" id="857342"/>
    <lineage>
        <taxon>Eukaryota</taxon>
        <taxon>Fungi</taxon>
        <taxon>Dikarya</taxon>
        <taxon>Ascomycota</taxon>
        <taxon>Pezizomycotina</taxon>
        <taxon>Leotiomycetes</taxon>
        <taxon>Helotiales</taxon>
        <taxon>Amorphothecaceae</taxon>
        <taxon>Amorphotheca</taxon>
    </lineage>
</organism>
<dbReference type="Pfam" id="PF25324">
    <property type="entry name" value="DUF7881"/>
    <property type="match status" value="1"/>
</dbReference>
<dbReference type="AlphaFoldDB" id="A0A2T3B8Y2"/>
<dbReference type="InParanoid" id="A0A2T3B8Y2"/>
<dbReference type="InterPro" id="IPR003615">
    <property type="entry name" value="HNH_nuc"/>
</dbReference>
<evidence type="ECO:0000259" key="2">
    <source>
        <dbReference type="Pfam" id="PF25324"/>
    </source>
</evidence>
<dbReference type="STRING" id="857342.A0A2T3B8Y2"/>
<evidence type="ECO:0000259" key="1">
    <source>
        <dbReference type="Pfam" id="PF13391"/>
    </source>
</evidence>
<accession>A0A2T3B8Y2</accession>
<dbReference type="Proteomes" id="UP000241818">
    <property type="component" value="Unassembled WGS sequence"/>
</dbReference>
<keyword evidence="4" id="KW-1185">Reference proteome</keyword>
<gene>
    <name evidence="3" type="ORF">M430DRAFT_215685</name>
</gene>
<dbReference type="GeneID" id="36572616"/>
<dbReference type="EMBL" id="KZ679008">
    <property type="protein sequence ID" value="PSS23292.1"/>
    <property type="molecule type" value="Genomic_DNA"/>
</dbReference>